<dbReference type="SMART" id="SM00248">
    <property type="entry name" value="ANK"/>
    <property type="match status" value="4"/>
</dbReference>
<gene>
    <name evidence="5" type="ORF">CTAYLR_008155</name>
</gene>
<dbReference type="PRINTS" id="PR01415">
    <property type="entry name" value="ANKYRIN"/>
</dbReference>
<dbReference type="EMBL" id="JAQMWT010000172">
    <property type="protein sequence ID" value="KAJ8608391.1"/>
    <property type="molecule type" value="Genomic_DNA"/>
</dbReference>
<dbReference type="AlphaFoldDB" id="A0AAD7XN37"/>
<evidence type="ECO:0000259" key="4">
    <source>
        <dbReference type="PROSITE" id="PS50076"/>
    </source>
</evidence>
<feature type="repeat" description="ANK" evidence="3">
    <location>
        <begin position="239"/>
        <end position="274"/>
    </location>
</feature>
<sequence length="443" mass="48332">MEGKKSVTVRHDEMALSITIGPKWLSRPVRSAVIEPFVKRFNAKFGRNLDAFGLRCRTVDGYGVEGSEEVGPVLAWLEDRDLWICGSEFVAVAPWGRRRLMGGRENLSGFGHQLAKWRAPDSTLVGPGHRIHELLEDASAPPEAIREEAARWIAATDAETAIACVDGRGRTLLHAAATRGDALLCEDLARLGGGVLVDALDDELNTPIGLAALCGRALVLEKLLDCDKAIAVVQEKNKHLMTPLQLACCEDGVGSPAVARLLVEAGADVNARCWDKTPLMAAAAAERIDLVQTLVEDLGADPLVRNGECMMAADYCRTQDLAELFGAYMDGTLLLQDRPAPPPRAAAAKPRPSSRVARRVAADLETAFERLDLDPALAADFSIDKTTGLDLARRNWRRLVLTYHPDKRPALDEAEEAEWTLRFHQIQEAFELIEQKAATPTLS</sequence>
<dbReference type="CDD" id="cd06257">
    <property type="entry name" value="DnaJ"/>
    <property type="match status" value="1"/>
</dbReference>
<dbReference type="Pfam" id="PF12796">
    <property type="entry name" value="Ank_2"/>
    <property type="match status" value="1"/>
</dbReference>
<dbReference type="Gene3D" id="1.10.287.110">
    <property type="entry name" value="DnaJ domain"/>
    <property type="match status" value="1"/>
</dbReference>
<dbReference type="SUPFAM" id="SSF46565">
    <property type="entry name" value="Chaperone J-domain"/>
    <property type="match status" value="1"/>
</dbReference>
<dbReference type="PANTHER" id="PTHR24173">
    <property type="entry name" value="ANKYRIN REPEAT CONTAINING"/>
    <property type="match status" value="1"/>
</dbReference>
<organism evidence="5 6">
    <name type="scientific">Chrysophaeum taylorii</name>
    <dbReference type="NCBI Taxonomy" id="2483200"/>
    <lineage>
        <taxon>Eukaryota</taxon>
        <taxon>Sar</taxon>
        <taxon>Stramenopiles</taxon>
        <taxon>Ochrophyta</taxon>
        <taxon>Pelagophyceae</taxon>
        <taxon>Pelagomonadales</taxon>
        <taxon>Pelagomonadaceae</taxon>
        <taxon>Chrysophaeum</taxon>
    </lineage>
</organism>
<dbReference type="PROSITE" id="PS50088">
    <property type="entry name" value="ANK_REPEAT"/>
    <property type="match status" value="1"/>
</dbReference>
<dbReference type="InterPro" id="IPR036770">
    <property type="entry name" value="Ankyrin_rpt-contain_sf"/>
</dbReference>
<dbReference type="SUPFAM" id="SSF48403">
    <property type="entry name" value="Ankyrin repeat"/>
    <property type="match status" value="1"/>
</dbReference>
<evidence type="ECO:0000256" key="2">
    <source>
        <dbReference type="ARBA" id="ARBA00023043"/>
    </source>
</evidence>
<dbReference type="InterPro" id="IPR002110">
    <property type="entry name" value="Ankyrin_rpt"/>
</dbReference>
<feature type="domain" description="J" evidence="4">
    <location>
        <begin position="366"/>
        <end position="438"/>
    </location>
</feature>
<proteinExistence type="predicted"/>
<keyword evidence="2 3" id="KW-0040">ANK repeat</keyword>
<dbReference type="InterPro" id="IPR001623">
    <property type="entry name" value="DnaJ_domain"/>
</dbReference>
<keyword evidence="1" id="KW-0677">Repeat</keyword>
<dbReference type="Gene3D" id="1.25.40.20">
    <property type="entry name" value="Ankyrin repeat-containing domain"/>
    <property type="match status" value="1"/>
</dbReference>
<dbReference type="InterPro" id="IPR036869">
    <property type="entry name" value="J_dom_sf"/>
</dbReference>
<name>A0AAD7XN37_9STRA</name>
<evidence type="ECO:0000256" key="1">
    <source>
        <dbReference type="ARBA" id="ARBA00022737"/>
    </source>
</evidence>
<accession>A0AAD7XN37</accession>
<protein>
    <recommendedName>
        <fullName evidence="4">J domain-containing protein</fullName>
    </recommendedName>
</protein>
<comment type="caution">
    <text evidence="5">The sequence shown here is derived from an EMBL/GenBank/DDBJ whole genome shotgun (WGS) entry which is preliminary data.</text>
</comment>
<evidence type="ECO:0000313" key="6">
    <source>
        <dbReference type="Proteomes" id="UP001230188"/>
    </source>
</evidence>
<dbReference type="PANTHER" id="PTHR24173:SF74">
    <property type="entry name" value="ANKYRIN REPEAT DOMAIN-CONTAINING PROTEIN 16"/>
    <property type="match status" value="1"/>
</dbReference>
<evidence type="ECO:0000313" key="5">
    <source>
        <dbReference type="EMBL" id="KAJ8608391.1"/>
    </source>
</evidence>
<dbReference type="Proteomes" id="UP001230188">
    <property type="component" value="Unassembled WGS sequence"/>
</dbReference>
<reference evidence="5" key="1">
    <citation type="submission" date="2023-01" db="EMBL/GenBank/DDBJ databases">
        <title>Metagenome sequencing of chrysophaentin producing Chrysophaeum taylorii.</title>
        <authorList>
            <person name="Davison J."/>
            <person name="Bewley C."/>
        </authorList>
    </citation>
    <scope>NUCLEOTIDE SEQUENCE</scope>
    <source>
        <strain evidence="5">NIES-1699</strain>
    </source>
</reference>
<dbReference type="PROSITE" id="PS50076">
    <property type="entry name" value="DNAJ_2"/>
    <property type="match status" value="1"/>
</dbReference>
<keyword evidence="6" id="KW-1185">Reference proteome</keyword>
<evidence type="ECO:0000256" key="3">
    <source>
        <dbReference type="PROSITE-ProRule" id="PRU00023"/>
    </source>
</evidence>